<dbReference type="InterPro" id="IPR013445">
    <property type="entry name" value="CDP_4_6_deHydtase"/>
</dbReference>
<keyword evidence="3" id="KW-1185">Reference proteome</keyword>
<dbReference type="InterPro" id="IPR036291">
    <property type="entry name" value="NAD(P)-bd_dom_sf"/>
</dbReference>
<dbReference type="SUPFAM" id="SSF51735">
    <property type="entry name" value="NAD(P)-binding Rossmann-fold domains"/>
    <property type="match status" value="1"/>
</dbReference>
<accession>A0A1V4HVT1</accession>
<reference evidence="2 3" key="1">
    <citation type="submission" date="2017-02" db="EMBL/GenBank/DDBJ databases">
        <title>Genome sequence of the nitrite-oxidizing bacterium Nitrobacter vulgaris strain Ab1.</title>
        <authorList>
            <person name="Mellbye B.L."/>
            <person name="Davis E.W."/>
            <person name="Spieck E."/>
            <person name="Chang J.H."/>
            <person name="Bottomley P.J."/>
            <person name="Sayavedra-Soto L.A."/>
        </authorList>
    </citation>
    <scope>NUCLEOTIDE SEQUENCE [LARGE SCALE GENOMIC DNA]</scope>
    <source>
        <strain evidence="2 3">Ab1</strain>
    </source>
</reference>
<feature type="domain" description="NAD(P)-binding" evidence="1">
    <location>
        <begin position="15"/>
        <end position="326"/>
    </location>
</feature>
<protein>
    <submittedName>
        <fullName evidence="2">CDP-glucose 4,6-dehydratase</fullName>
    </submittedName>
</protein>
<evidence type="ECO:0000313" key="2">
    <source>
        <dbReference type="EMBL" id="OPH82086.1"/>
    </source>
</evidence>
<dbReference type="Gene3D" id="3.90.25.10">
    <property type="entry name" value="UDP-galactose 4-epimerase, domain 1"/>
    <property type="match status" value="1"/>
</dbReference>
<proteinExistence type="predicted"/>
<gene>
    <name evidence="2" type="ORF">B2M20_12895</name>
</gene>
<evidence type="ECO:0000313" key="3">
    <source>
        <dbReference type="Proteomes" id="UP000189940"/>
    </source>
</evidence>
<dbReference type="Gene3D" id="3.40.50.720">
    <property type="entry name" value="NAD(P)-binding Rossmann-like Domain"/>
    <property type="match status" value="1"/>
</dbReference>
<dbReference type="OrthoDB" id="9801785at2"/>
<dbReference type="STRING" id="29421.B2M20_12895"/>
<name>A0A1V4HVT1_NITVU</name>
<dbReference type="InterPro" id="IPR016040">
    <property type="entry name" value="NAD(P)-bd_dom"/>
</dbReference>
<dbReference type="NCBIfam" id="TIGR02622">
    <property type="entry name" value="CDP_4_6_dhtase"/>
    <property type="match status" value="1"/>
</dbReference>
<dbReference type="EMBL" id="MWPQ01000049">
    <property type="protein sequence ID" value="OPH82086.1"/>
    <property type="molecule type" value="Genomic_DNA"/>
</dbReference>
<dbReference type="PANTHER" id="PTHR43000">
    <property type="entry name" value="DTDP-D-GLUCOSE 4,6-DEHYDRATASE-RELATED"/>
    <property type="match status" value="1"/>
</dbReference>
<dbReference type="Proteomes" id="UP000189940">
    <property type="component" value="Unassembled WGS sequence"/>
</dbReference>
<dbReference type="AlphaFoldDB" id="A0A1V4HVT1"/>
<organism evidence="2 3">
    <name type="scientific">Nitrobacter vulgaris</name>
    <dbReference type="NCBI Taxonomy" id="29421"/>
    <lineage>
        <taxon>Bacteria</taxon>
        <taxon>Pseudomonadati</taxon>
        <taxon>Pseudomonadota</taxon>
        <taxon>Alphaproteobacteria</taxon>
        <taxon>Hyphomicrobiales</taxon>
        <taxon>Nitrobacteraceae</taxon>
        <taxon>Nitrobacter</taxon>
    </lineage>
</organism>
<comment type="caution">
    <text evidence="2">The sequence shown here is derived from an EMBL/GenBank/DDBJ whole genome shotgun (WGS) entry which is preliminary data.</text>
</comment>
<sequence length="353" mass="38519">MRLIDRGFWKGKRVFVTGHMGFKGAWLCSLLAHMGAESIGFGRDERERLLYRELNLAGHSHHLGDVNDLPALTAALSGSRADIVFHLAAQPIVLASYVDPVGTFETNVMGTVRVLEAARQALDLKAIVVVTSDKVYRNNEWAWGYREHDALGGADPYSASKAAAEIATEAMVSSFFAGDSAPRAATARAGNVIGGGDWAEYRLLPDAARAISAGQPLFARHPRSMRPWQHVLDPLAGYLMLAESLAGRRTARTSWNFGPAQEDAMTVQEVADLFVAAWGGGAAWTAAPESADAKHEAGKLTIDSSLARRELGWHPRWRSDEAIRRTAAWYRDHAAGMHASVLVERDISDFFKV</sequence>
<evidence type="ECO:0000259" key="1">
    <source>
        <dbReference type="Pfam" id="PF16363"/>
    </source>
</evidence>
<dbReference type="Pfam" id="PF16363">
    <property type="entry name" value="GDP_Man_Dehyd"/>
    <property type="match status" value="1"/>
</dbReference>